<protein>
    <recommendedName>
        <fullName evidence="2">Amidase domain-containing protein</fullName>
    </recommendedName>
</protein>
<gene>
    <name evidence="3" type="ORF">QQS21_001544</name>
</gene>
<evidence type="ECO:0000313" key="3">
    <source>
        <dbReference type="EMBL" id="KAK2612440.1"/>
    </source>
</evidence>
<keyword evidence="1" id="KW-0732">Signal</keyword>
<dbReference type="Proteomes" id="UP001251528">
    <property type="component" value="Unassembled WGS sequence"/>
</dbReference>
<feature type="domain" description="Amidase" evidence="2">
    <location>
        <begin position="56"/>
        <end position="465"/>
    </location>
</feature>
<evidence type="ECO:0000313" key="4">
    <source>
        <dbReference type="Proteomes" id="UP001251528"/>
    </source>
</evidence>
<organism evidence="3 4">
    <name type="scientific">Conoideocrella luteorostrata</name>
    <dbReference type="NCBI Taxonomy" id="1105319"/>
    <lineage>
        <taxon>Eukaryota</taxon>
        <taxon>Fungi</taxon>
        <taxon>Dikarya</taxon>
        <taxon>Ascomycota</taxon>
        <taxon>Pezizomycotina</taxon>
        <taxon>Sordariomycetes</taxon>
        <taxon>Hypocreomycetidae</taxon>
        <taxon>Hypocreales</taxon>
        <taxon>Clavicipitaceae</taxon>
        <taxon>Conoideocrella</taxon>
    </lineage>
</organism>
<comment type="caution">
    <text evidence="3">The sequence shown here is derived from an EMBL/GenBank/DDBJ whole genome shotgun (WGS) entry which is preliminary data.</text>
</comment>
<proteinExistence type="predicted"/>
<dbReference type="AlphaFoldDB" id="A0AAJ0CZP9"/>
<dbReference type="PANTHER" id="PTHR42678">
    <property type="entry name" value="AMIDASE"/>
    <property type="match status" value="1"/>
</dbReference>
<dbReference type="InterPro" id="IPR023631">
    <property type="entry name" value="Amidase_dom"/>
</dbReference>
<dbReference type="Pfam" id="PF01425">
    <property type="entry name" value="Amidase"/>
    <property type="match status" value="1"/>
</dbReference>
<sequence length="550" mass="59149">MIISSVLKVALGVACSLLPLGTVAKSHHAGSFPSLLDATLEELRHGLDSGMFTSVELTKAYIARIKEVTNDLRPVNTINPDALAIAAQMDSARKENRQNCRPLHGIPVLIKDNIATLDKMDNTAGSYAFVGAIPREESTVAAKLRKAGVIILGKSNLSQWANWRSLNTSNGWTSIGGQTKGAYFPGQDPSGSSSGSGVGSSIGLAWASLGTETDGSIISPSNVNNLVGIKPSVGLTSRYMVVPISEHQDSIGPMARTVRDAAHLLAAIAGPDGKDNYTSAIPFEDGRLPDYVAACKEDGLRGKRLGVPRSYRLSDTNNEADPIRKAFNEALKTLRSAGAVVVEDIDLPGEDKVHGPEYEVVLNGDFVIDIRKDYIAHLKTNPSNINNVKQLQDFTRNHPKEEYPARDTTIWNIGLELGFDNTSPQFWGNYSQQLYNAGPLGILGALKNHSLDAIVVPTDFMPASPAIVGSPVITVPLGRKPDGTPVTRNAFGNLNATAPNMPFGLGFAGARFAEETLIEIAYGFEQKSKVRQKIRPYVKPKTELKDVVCR</sequence>
<evidence type="ECO:0000256" key="1">
    <source>
        <dbReference type="SAM" id="SignalP"/>
    </source>
</evidence>
<reference evidence="3" key="1">
    <citation type="submission" date="2023-06" db="EMBL/GenBank/DDBJ databases">
        <title>Conoideocrella luteorostrata (Hypocreales: Clavicipitaceae), a potential biocontrol fungus for elongate hemlock scale in United States Christmas tree production areas.</title>
        <authorList>
            <person name="Barrett H."/>
            <person name="Lovett B."/>
            <person name="Macias A.M."/>
            <person name="Stajich J.E."/>
            <person name="Kasson M.T."/>
        </authorList>
    </citation>
    <scope>NUCLEOTIDE SEQUENCE</scope>
    <source>
        <strain evidence="3">ARSEF 14590</strain>
    </source>
</reference>
<feature type="signal peptide" evidence="1">
    <location>
        <begin position="1"/>
        <end position="24"/>
    </location>
</feature>
<name>A0AAJ0CZP9_9HYPO</name>
<feature type="chain" id="PRO_5042548768" description="Amidase domain-containing protein" evidence="1">
    <location>
        <begin position="25"/>
        <end position="550"/>
    </location>
</feature>
<evidence type="ECO:0000259" key="2">
    <source>
        <dbReference type="Pfam" id="PF01425"/>
    </source>
</evidence>
<dbReference type="InterPro" id="IPR036928">
    <property type="entry name" value="AS_sf"/>
</dbReference>
<dbReference type="EMBL" id="JASWJB010000016">
    <property type="protein sequence ID" value="KAK2612440.1"/>
    <property type="molecule type" value="Genomic_DNA"/>
</dbReference>
<dbReference type="SUPFAM" id="SSF75304">
    <property type="entry name" value="Amidase signature (AS) enzymes"/>
    <property type="match status" value="1"/>
</dbReference>
<keyword evidence="4" id="KW-1185">Reference proteome</keyword>
<accession>A0AAJ0CZP9</accession>
<dbReference type="Gene3D" id="3.90.1300.10">
    <property type="entry name" value="Amidase signature (AS) domain"/>
    <property type="match status" value="1"/>
</dbReference>
<dbReference type="PANTHER" id="PTHR42678:SF34">
    <property type="entry name" value="OS04G0183300 PROTEIN"/>
    <property type="match status" value="1"/>
</dbReference>